<name>A0A0E3JLY1_CLOSL</name>
<evidence type="ECO:0000313" key="1">
    <source>
        <dbReference type="EMBL" id="AKA67417.1"/>
    </source>
</evidence>
<reference evidence="1 2" key="1">
    <citation type="journal article" date="2015" name="J. Biotechnol.">
        <title>Complete genome sequence of a malodorant-producing acetogen, Clostridium scatologenes ATCC 25775(T).</title>
        <authorList>
            <person name="Zhu Z."/>
            <person name="Guo T."/>
            <person name="Zheng H."/>
            <person name="Song T."/>
            <person name="Ouyang P."/>
            <person name="Xie J."/>
        </authorList>
    </citation>
    <scope>NUCLEOTIDE SEQUENCE [LARGE SCALE GENOMIC DNA]</scope>
    <source>
        <strain evidence="1 2">ATCC 25775</strain>
    </source>
</reference>
<dbReference type="STRING" id="1548.CSCA_0292"/>
<evidence type="ECO:0008006" key="3">
    <source>
        <dbReference type="Google" id="ProtNLM"/>
    </source>
</evidence>
<gene>
    <name evidence="1" type="ORF">CSCA_0292</name>
</gene>
<accession>A0A0E3JLY1</accession>
<dbReference type="Proteomes" id="UP000033115">
    <property type="component" value="Chromosome"/>
</dbReference>
<proteinExistence type="predicted"/>
<dbReference type="Pfam" id="PF10050">
    <property type="entry name" value="DUF2284"/>
    <property type="match status" value="1"/>
</dbReference>
<dbReference type="RefSeq" id="WP_029160484.1">
    <property type="nucleotide sequence ID" value="NZ_CP009933.1"/>
</dbReference>
<dbReference type="HOGENOM" id="CLU_097790_2_0_9"/>
<evidence type="ECO:0000313" key="2">
    <source>
        <dbReference type="Proteomes" id="UP000033115"/>
    </source>
</evidence>
<dbReference type="EMBL" id="CP009933">
    <property type="protein sequence ID" value="AKA67417.1"/>
    <property type="molecule type" value="Genomic_DNA"/>
</dbReference>
<protein>
    <recommendedName>
        <fullName evidence="3">Metal-binding protein</fullName>
    </recommendedName>
</protein>
<dbReference type="KEGG" id="csq:CSCA_0292"/>
<dbReference type="AlphaFoldDB" id="A0A0E3JLY1"/>
<keyword evidence="2" id="KW-1185">Reference proteome</keyword>
<sequence length="184" mass="20775">MGINFDDLIKDALELKATYAAMADTSKIKFHEDYRKACERNVCRKYDTNWMGPPAIGPINELMDKVKKYKQGILIQTAHKLSSSFDYKGMIASGKEHNDIFVKILDHVKNKYKFEDILALKAGCCDICDRCTYLDGEECRFPDKALSSVEAYGIDVMALEKSAGIPYYNGPNTVSYVGLILFNE</sequence>
<organism evidence="1 2">
    <name type="scientific">Clostridium scatologenes</name>
    <dbReference type="NCBI Taxonomy" id="1548"/>
    <lineage>
        <taxon>Bacteria</taxon>
        <taxon>Bacillati</taxon>
        <taxon>Bacillota</taxon>
        <taxon>Clostridia</taxon>
        <taxon>Eubacteriales</taxon>
        <taxon>Clostridiaceae</taxon>
        <taxon>Clostridium</taxon>
    </lineage>
</organism>
<dbReference type="InterPro" id="IPR019271">
    <property type="entry name" value="DUF2284_metal-binding"/>
</dbReference>